<feature type="compositionally biased region" description="Acidic residues" evidence="1">
    <location>
        <begin position="48"/>
        <end position="58"/>
    </location>
</feature>
<dbReference type="AlphaFoldDB" id="A0A941FGA0"/>
<dbReference type="EMBL" id="JAGTPW010000006">
    <property type="protein sequence ID" value="MBR8644228.1"/>
    <property type="molecule type" value="Genomic_DNA"/>
</dbReference>
<feature type="compositionally biased region" description="Basic and acidic residues" evidence="1">
    <location>
        <begin position="24"/>
        <end position="47"/>
    </location>
</feature>
<proteinExistence type="predicted"/>
<accession>A0A941FGA0</accession>
<comment type="caution">
    <text evidence="2">The sequence shown here is derived from an EMBL/GenBank/DDBJ whole genome shotgun (WGS) entry which is preliminary data.</text>
</comment>
<protein>
    <recommendedName>
        <fullName evidence="4">Lipoprotein</fullName>
    </recommendedName>
</protein>
<gene>
    <name evidence="2" type="ORF">KEH51_05070</name>
</gene>
<reference evidence="2" key="1">
    <citation type="submission" date="2021-04" db="EMBL/GenBank/DDBJ databases">
        <title>Whole genome sequencing of Enterococci isolates from hospitalized patients.</title>
        <authorList>
            <person name="Ogoti B.M."/>
            <person name="Onyambu F.G."/>
        </authorList>
    </citation>
    <scope>NUCLEOTIDE SEQUENCE</scope>
    <source>
        <strain evidence="2">242</strain>
    </source>
</reference>
<sequence length="194" mass="21942">MSRLMKSSVFLLFIFAGLMGCSNEEKVTSDSKESSKSDSKEVAKNEEEQTEEPAEEPIEYLYPKMEFDKREGTLYSDEQGSISLIGQTPYNESSLFALKYEGSLADEWEKSDEGGLEELSLNAVYDDGTSYEGDLDTTAQIVTHYKDKEGNTLLFFTFGDIIPNGKLARLDYKLGDQEEYKTLEFAGQKEQLNY</sequence>
<dbReference type="PROSITE" id="PS51257">
    <property type="entry name" value="PROKAR_LIPOPROTEIN"/>
    <property type="match status" value="1"/>
</dbReference>
<organism evidence="2 3">
    <name type="scientific">Peribacillus frigoritolerans</name>
    <dbReference type="NCBI Taxonomy" id="450367"/>
    <lineage>
        <taxon>Bacteria</taxon>
        <taxon>Bacillati</taxon>
        <taxon>Bacillota</taxon>
        <taxon>Bacilli</taxon>
        <taxon>Bacillales</taxon>
        <taxon>Bacillaceae</taxon>
        <taxon>Peribacillus</taxon>
    </lineage>
</organism>
<name>A0A941FGA0_9BACI</name>
<evidence type="ECO:0008006" key="4">
    <source>
        <dbReference type="Google" id="ProtNLM"/>
    </source>
</evidence>
<feature type="region of interest" description="Disordered" evidence="1">
    <location>
        <begin position="24"/>
        <end position="58"/>
    </location>
</feature>
<evidence type="ECO:0000313" key="2">
    <source>
        <dbReference type="EMBL" id="MBR8644228.1"/>
    </source>
</evidence>
<evidence type="ECO:0000256" key="1">
    <source>
        <dbReference type="SAM" id="MobiDB-lite"/>
    </source>
</evidence>
<evidence type="ECO:0000313" key="3">
    <source>
        <dbReference type="Proteomes" id="UP000680045"/>
    </source>
</evidence>
<dbReference type="Proteomes" id="UP000680045">
    <property type="component" value="Unassembled WGS sequence"/>
</dbReference>